<proteinExistence type="predicted"/>
<organism evidence="1 2">
    <name type="scientific">Scutellospora calospora</name>
    <dbReference type="NCBI Taxonomy" id="85575"/>
    <lineage>
        <taxon>Eukaryota</taxon>
        <taxon>Fungi</taxon>
        <taxon>Fungi incertae sedis</taxon>
        <taxon>Mucoromycota</taxon>
        <taxon>Glomeromycotina</taxon>
        <taxon>Glomeromycetes</taxon>
        <taxon>Diversisporales</taxon>
        <taxon>Gigasporaceae</taxon>
        <taxon>Scutellospora</taxon>
    </lineage>
</organism>
<comment type="caution">
    <text evidence="1">The sequence shown here is derived from an EMBL/GenBank/DDBJ whole genome shotgun (WGS) entry which is preliminary data.</text>
</comment>
<accession>A0ACA9L9D2</accession>
<dbReference type="Proteomes" id="UP000789860">
    <property type="component" value="Unassembled WGS sequence"/>
</dbReference>
<protein>
    <submittedName>
        <fullName evidence="1">10804_t:CDS:1</fullName>
    </submittedName>
</protein>
<keyword evidence="2" id="KW-1185">Reference proteome</keyword>
<dbReference type="EMBL" id="CAJVPM010004417">
    <property type="protein sequence ID" value="CAG8513005.1"/>
    <property type="molecule type" value="Genomic_DNA"/>
</dbReference>
<sequence>MSLPELLTNLMHTQTLSLSLQNASSNYDPKNQSIFSSYSIDLFRSRTDPTDNPTPVNFVRSNNEVTTDPVNVRTQQATLHNEANSSHPISLTDSRPYQSNSTPVTTGENSRPGVLDDRKFLYTNINTVEFPLNNNRLNIDSEPFKLDIDPKLSLYDHFNRSTDKKTINPLKNDDHHSLNSDDQKSINSISISKNTPSSSNIPNKSIRSSHSDIYISTNSSYDNHMSVPVPVSTRSLSMARRYSNTSHVRKPGHVRSRSCDNQSNQYVNTSKFNKNSLTINGSNQALNQVPQNFFINNSNNSGHSLPITMDNYQFDNSENIKKRRFTLMAPLSYKRFIIFGKPKKTFPAYIKAIKALEEMQFNEAINLFSLVLVKYPQSYSVRCDRAYASYQIEDWDRAMDDLNHAISKKPKKARAYSLRGELYRLISMYEKSLIDLNKSLKLQINIFSLRSRAEVYIAIGRYNDAIIDLNSALEIKPKNISSMIRRSKVYCLLGKYHDAITDLNIALELDPSNNMITASILSNRGEISRLMGRNDLALADLNSSLLLIDDILTLERRGNLYISLGNHNNALTDFERILQLNPKYFSAHKNIANILFKFKIYEKSLLHLNIALQLKSDDFSLLKIRGLIYQTIGRYNDAIKDYNFALNLNPNDLDLFKYRGETFRLIRNFDKSLKDFTKVLELDPKNVYALTRRGEIFRMLKQGTNALRDLDEAIRLDPDNLMARESRGAMNRTLRRYEEALRDLDDAIFLNQNSTFALSNRAAVFHMLRRCNEALFDLKKALKIDPKHVFALETRSALYNFLERYNDALADSNKVLELDPKNVWALTYRGEALHGLKREKEALQDLNKVLENFPDWEYPLSLRGAIYRSLNMNKEALSDLERALNHTKDKAFNIDYETKALCNRGSVLFRLGHYNDALNDFNKVLLRDPTNSFALKERGAVYEALGKKDKELMDINNLLITEPEKS</sequence>
<name>A0ACA9L9D2_9GLOM</name>
<gene>
    <name evidence="1" type="ORF">SCALOS_LOCUS3742</name>
</gene>
<evidence type="ECO:0000313" key="2">
    <source>
        <dbReference type="Proteomes" id="UP000789860"/>
    </source>
</evidence>
<reference evidence="1" key="1">
    <citation type="submission" date="2021-06" db="EMBL/GenBank/DDBJ databases">
        <authorList>
            <person name="Kallberg Y."/>
            <person name="Tangrot J."/>
            <person name="Rosling A."/>
        </authorList>
    </citation>
    <scope>NUCLEOTIDE SEQUENCE</scope>
    <source>
        <strain evidence="1">AU212A</strain>
    </source>
</reference>
<evidence type="ECO:0000313" key="1">
    <source>
        <dbReference type="EMBL" id="CAG8513005.1"/>
    </source>
</evidence>